<evidence type="ECO:0000313" key="1">
    <source>
        <dbReference type="EMBL" id="CAH2408848.1"/>
    </source>
</evidence>
<evidence type="ECO:0000313" key="2">
    <source>
        <dbReference type="Proteomes" id="UP001153050"/>
    </source>
</evidence>
<dbReference type="Proteomes" id="UP001153050">
    <property type="component" value="Unassembled WGS sequence"/>
</dbReference>
<protein>
    <submittedName>
        <fullName evidence="1">Uncharacterized protein</fullName>
    </submittedName>
</protein>
<proteinExistence type="predicted"/>
<dbReference type="EMBL" id="CAKXZT010000171">
    <property type="protein sequence ID" value="CAH2408848.1"/>
    <property type="molecule type" value="Genomic_DNA"/>
</dbReference>
<accession>A0ABM9EHI9</accession>
<gene>
    <name evidence="1" type="ORF">MES5069_720025</name>
</gene>
<name>A0ABM9EHI9_9HYPH</name>
<reference evidence="1 2" key="1">
    <citation type="submission" date="2022-03" db="EMBL/GenBank/DDBJ databases">
        <authorList>
            <person name="Brunel B."/>
        </authorList>
    </citation>
    <scope>NUCLEOTIDE SEQUENCE [LARGE SCALE GENOMIC DNA]</scope>
    <source>
        <strain evidence="1">STM5069sample</strain>
    </source>
</reference>
<organism evidence="1 2">
    <name type="scientific">Mesorhizobium escarrei</name>
    <dbReference type="NCBI Taxonomy" id="666018"/>
    <lineage>
        <taxon>Bacteria</taxon>
        <taxon>Pseudomonadati</taxon>
        <taxon>Pseudomonadota</taxon>
        <taxon>Alphaproteobacteria</taxon>
        <taxon>Hyphomicrobiales</taxon>
        <taxon>Phyllobacteriaceae</taxon>
        <taxon>Mesorhizobium</taxon>
    </lineage>
</organism>
<keyword evidence="2" id="KW-1185">Reference proteome</keyword>
<comment type="caution">
    <text evidence="1">The sequence shown here is derived from an EMBL/GenBank/DDBJ whole genome shotgun (WGS) entry which is preliminary data.</text>
</comment>
<sequence>MLEAWRSIRIRAAELGRQLSQMDVKARHAAYSCRFPESAP</sequence>